<protein>
    <submittedName>
        <fullName evidence="1">Uncharacterized protein</fullName>
    </submittedName>
</protein>
<organism evidence="1 2">
    <name type="scientific">Saccharomycopsis crataegensis</name>
    <dbReference type="NCBI Taxonomy" id="43959"/>
    <lineage>
        <taxon>Eukaryota</taxon>
        <taxon>Fungi</taxon>
        <taxon>Dikarya</taxon>
        <taxon>Ascomycota</taxon>
        <taxon>Saccharomycotina</taxon>
        <taxon>Saccharomycetes</taxon>
        <taxon>Saccharomycopsidaceae</taxon>
        <taxon>Saccharomycopsis</taxon>
    </lineage>
</organism>
<dbReference type="EMBL" id="BTFZ01000011">
    <property type="protein sequence ID" value="GMM36528.1"/>
    <property type="molecule type" value="Genomic_DNA"/>
</dbReference>
<dbReference type="GeneID" id="90074503"/>
<gene>
    <name evidence="1" type="ORF">DASC09_038530</name>
</gene>
<comment type="caution">
    <text evidence="1">The sequence shown here is derived from an EMBL/GenBank/DDBJ whole genome shotgun (WGS) entry which is preliminary data.</text>
</comment>
<dbReference type="RefSeq" id="XP_064853524.1">
    <property type="nucleotide sequence ID" value="XM_064997452.1"/>
</dbReference>
<dbReference type="Proteomes" id="UP001360560">
    <property type="component" value="Unassembled WGS sequence"/>
</dbReference>
<name>A0AAV5QNS4_9ASCO</name>
<reference evidence="1 2" key="1">
    <citation type="journal article" date="2023" name="Elife">
        <title>Identification of key yeast species and microbe-microbe interactions impacting larval growth of Drosophila in the wild.</title>
        <authorList>
            <person name="Mure A."/>
            <person name="Sugiura Y."/>
            <person name="Maeda R."/>
            <person name="Honda K."/>
            <person name="Sakurai N."/>
            <person name="Takahashi Y."/>
            <person name="Watada M."/>
            <person name="Katoh T."/>
            <person name="Gotoh A."/>
            <person name="Gotoh Y."/>
            <person name="Taniguchi I."/>
            <person name="Nakamura K."/>
            <person name="Hayashi T."/>
            <person name="Katayama T."/>
            <person name="Uemura T."/>
            <person name="Hattori Y."/>
        </authorList>
    </citation>
    <scope>NUCLEOTIDE SEQUENCE [LARGE SCALE GENOMIC DNA]</scope>
    <source>
        <strain evidence="1 2">SC-9</strain>
    </source>
</reference>
<keyword evidence="2" id="KW-1185">Reference proteome</keyword>
<sequence length="126" mass="14804">MALSLSFSDERILRNLTNTGSVLNLQVYLKSCDFADLKSYQFMVALRNVLFELRTGNYIFDSQHQWTQGSINHQHFIHKDAVARLRSYYRKEKLVGFLDNMLQISLKEIWSGEDKVYDFELVKSIC</sequence>
<dbReference type="AlphaFoldDB" id="A0AAV5QNS4"/>
<proteinExistence type="predicted"/>
<accession>A0AAV5QNS4</accession>
<evidence type="ECO:0000313" key="1">
    <source>
        <dbReference type="EMBL" id="GMM36528.1"/>
    </source>
</evidence>
<evidence type="ECO:0000313" key="2">
    <source>
        <dbReference type="Proteomes" id="UP001360560"/>
    </source>
</evidence>